<evidence type="ECO:0000313" key="5">
    <source>
        <dbReference type="Proteomes" id="UP000447873"/>
    </source>
</evidence>
<proteinExistence type="predicted"/>
<name>A0A8H3YQU1_VENIN</name>
<feature type="compositionally biased region" description="Polar residues" evidence="1">
    <location>
        <begin position="271"/>
        <end position="310"/>
    </location>
</feature>
<keyword evidence="2" id="KW-0472">Membrane</keyword>
<dbReference type="EMBL" id="WNWR01000528">
    <property type="protein sequence ID" value="KAE9975453.1"/>
    <property type="molecule type" value="Genomic_DNA"/>
</dbReference>
<evidence type="ECO:0000256" key="1">
    <source>
        <dbReference type="SAM" id="MobiDB-lite"/>
    </source>
</evidence>
<dbReference type="AlphaFoldDB" id="A0A8H3YQU1"/>
<comment type="caution">
    <text evidence="3">The sequence shown here is derived from an EMBL/GenBank/DDBJ whole genome shotgun (WGS) entry which is preliminary data.</text>
</comment>
<evidence type="ECO:0000313" key="4">
    <source>
        <dbReference type="EMBL" id="KAE9975453.1"/>
    </source>
</evidence>
<dbReference type="Proteomes" id="UP000447873">
    <property type="component" value="Unassembled WGS sequence"/>
</dbReference>
<evidence type="ECO:0000313" key="3">
    <source>
        <dbReference type="EMBL" id="KAE9966131.1"/>
    </source>
</evidence>
<evidence type="ECO:0000256" key="2">
    <source>
        <dbReference type="SAM" id="Phobius"/>
    </source>
</evidence>
<keyword evidence="2" id="KW-1133">Transmembrane helix</keyword>
<dbReference type="EMBL" id="WNWS01000538">
    <property type="protein sequence ID" value="KAE9966131.1"/>
    <property type="molecule type" value="Genomic_DNA"/>
</dbReference>
<accession>A0A8H3YQU1</accession>
<keyword evidence="6" id="KW-1185">Reference proteome</keyword>
<dbReference type="Proteomes" id="UP000490939">
    <property type="component" value="Unassembled WGS sequence"/>
</dbReference>
<gene>
    <name evidence="4" type="ORF">EG327_008443</name>
    <name evidence="3" type="ORF">EG328_009122</name>
</gene>
<feature type="transmembrane region" description="Helical" evidence="2">
    <location>
        <begin position="175"/>
        <end position="197"/>
    </location>
</feature>
<sequence>MPPSFKTLVGHALSQPMETSTVAAKKEAQPSERLIAMTPGSDYIIRLHVEDKQEVKGTILQDSEAIPISPTESKHGASTTAKTISTTWLGVPTRVSSQRSKTFTAPEITNASALRSMVASTAQTSISYPKTMSTLVSSAPVEGWTSRASVQQETHTPTPAPAMGRVNNLPIWPPLLYALVALLAIAVWFSLIVYRINYHGDPPFKNRFSTLKRFFRRGEKERDSDNTQGNKTNDTKLHPILHNGSRPGNPLPPSSLKTRECNRINTRKGTLRSPSYTPSSANSLSPPQTPRTSSYTDFAPQATTTSSAYNTPTSTPLQQTFPTTPFPPPSTLRHRTHIPLPLTITPYPNPPTNTTNKTTCLDLEDQTPIPTPRFAALRSRSSGNLCADVKGGEEGAKTGLPRIGSSRWVSGVVEGVIEGVVRWTREGGEEGVWLPTNEW</sequence>
<protein>
    <submittedName>
        <fullName evidence="3">Uncharacterized protein</fullName>
    </submittedName>
</protein>
<keyword evidence="2" id="KW-0812">Transmembrane</keyword>
<feature type="region of interest" description="Disordered" evidence="1">
    <location>
        <begin position="218"/>
        <end position="335"/>
    </location>
</feature>
<feature type="compositionally biased region" description="Low complexity" evidence="1">
    <location>
        <begin position="311"/>
        <end position="323"/>
    </location>
</feature>
<organism evidence="3 5">
    <name type="scientific">Venturia inaequalis</name>
    <name type="common">Apple scab fungus</name>
    <dbReference type="NCBI Taxonomy" id="5025"/>
    <lineage>
        <taxon>Eukaryota</taxon>
        <taxon>Fungi</taxon>
        <taxon>Dikarya</taxon>
        <taxon>Ascomycota</taxon>
        <taxon>Pezizomycotina</taxon>
        <taxon>Dothideomycetes</taxon>
        <taxon>Pleosporomycetidae</taxon>
        <taxon>Venturiales</taxon>
        <taxon>Venturiaceae</taxon>
        <taxon>Venturia</taxon>
    </lineage>
</organism>
<reference evidence="3 5" key="1">
    <citation type="submission" date="2018-12" db="EMBL/GenBank/DDBJ databases">
        <title>Venturia inaequalis Genome Resource.</title>
        <authorList>
            <person name="Lichtner F.J."/>
        </authorList>
    </citation>
    <scope>NUCLEOTIDE SEQUENCE [LARGE SCALE GENOMIC DNA]</scope>
    <source>
        <strain evidence="3 5">120213</strain>
        <strain evidence="4 6">DMI_063113</strain>
    </source>
</reference>
<evidence type="ECO:0000313" key="6">
    <source>
        <dbReference type="Proteomes" id="UP000490939"/>
    </source>
</evidence>